<accession>A0A9Q0N5Q5</accession>
<feature type="non-terminal residue" evidence="1">
    <location>
        <position position="1"/>
    </location>
</feature>
<organism evidence="1 2">
    <name type="scientific">Pseudolycoriella hygida</name>
    <dbReference type="NCBI Taxonomy" id="35572"/>
    <lineage>
        <taxon>Eukaryota</taxon>
        <taxon>Metazoa</taxon>
        <taxon>Ecdysozoa</taxon>
        <taxon>Arthropoda</taxon>
        <taxon>Hexapoda</taxon>
        <taxon>Insecta</taxon>
        <taxon>Pterygota</taxon>
        <taxon>Neoptera</taxon>
        <taxon>Endopterygota</taxon>
        <taxon>Diptera</taxon>
        <taxon>Nematocera</taxon>
        <taxon>Sciaroidea</taxon>
        <taxon>Sciaridae</taxon>
        <taxon>Pseudolycoriella</taxon>
    </lineage>
</organism>
<dbReference type="OrthoDB" id="7787989at2759"/>
<keyword evidence="2" id="KW-1185">Reference proteome</keyword>
<proteinExistence type="predicted"/>
<gene>
    <name evidence="1" type="ORF">Bhyg_08316</name>
</gene>
<dbReference type="AlphaFoldDB" id="A0A9Q0N5Q5"/>
<feature type="non-terminal residue" evidence="1">
    <location>
        <position position="173"/>
    </location>
</feature>
<dbReference type="EMBL" id="WJQU01000002">
    <property type="protein sequence ID" value="KAJ6643356.1"/>
    <property type="molecule type" value="Genomic_DNA"/>
</dbReference>
<dbReference type="Proteomes" id="UP001151699">
    <property type="component" value="Chromosome B"/>
</dbReference>
<reference evidence="1" key="1">
    <citation type="submission" date="2022-07" db="EMBL/GenBank/DDBJ databases">
        <authorList>
            <person name="Trinca V."/>
            <person name="Uliana J.V.C."/>
            <person name="Torres T.T."/>
            <person name="Ward R.J."/>
            <person name="Monesi N."/>
        </authorList>
    </citation>
    <scope>NUCLEOTIDE SEQUENCE</scope>
    <source>
        <strain evidence="1">HSMRA1968</strain>
        <tissue evidence="1">Whole embryos</tissue>
    </source>
</reference>
<evidence type="ECO:0000313" key="1">
    <source>
        <dbReference type="EMBL" id="KAJ6643356.1"/>
    </source>
</evidence>
<name>A0A9Q0N5Q5_9DIPT</name>
<evidence type="ECO:0000313" key="2">
    <source>
        <dbReference type="Proteomes" id="UP001151699"/>
    </source>
</evidence>
<sequence length="173" mass="19271">VLSEGKVEVSNNLKNIDAIISIPNARYVTATITMKGFGMNLMPILKGWQLTSDATSTQSYTMIYVKNAERHSPKTYSTNSIGTRQPGDQLIYFESKNITNVSRFPSRAFEYSGDDAITYVGFSFNSPTAMALLNTTFISDKEFSSVAYDMNVDHFVANVSVYGYKPSFIPESY</sequence>
<protein>
    <submittedName>
        <fullName evidence="1">Uncharacterized protein</fullName>
    </submittedName>
</protein>
<comment type="caution">
    <text evidence="1">The sequence shown here is derived from an EMBL/GenBank/DDBJ whole genome shotgun (WGS) entry which is preliminary data.</text>
</comment>